<gene>
    <name evidence="3" type="ORF">WDU93_05475</name>
</gene>
<evidence type="ECO:0000313" key="3">
    <source>
        <dbReference type="EMBL" id="MEJ1091139.1"/>
    </source>
</evidence>
<dbReference type="Proteomes" id="UP001366085">
    <property type="component" value="Unassembled WGS sequence"/>
</dbReference>
<keyword evidence="1" id="KW-0812">Transmembrane</keyword>
<sequence>MMTRSRPRRAYFVDVRFIVGIVLVIASIAGVWALVAASRQTTPMLQATTTIVVGEALDSEDFQVVEVGLGTLTDDYLAPQDLEAGMVASRTLARGELVPTASVTDADSARTTTIVIPSAAAIPAGVKEGTVVELWQAPLKEDGRSFDTPRILVADAVVATVAESEGMLSQERTDVEVVIDRADVASVLEAMTGGAAISLVPTGDGS</sequence>
<dbReference type="EMBL" id="JBBDGN010000003">
    <property type="protein sequence ID" value="MEJ1091139.1"/>
    <property type="molecule type" value="Genomic_DNA"/>
</dbReference>
<keyword evidence="1" id="KW-0472">Membrane</keyword>
<evidence type="ECO:0000313" key="4">
    <source>
        <dbReference type="Proteomes" id="UP001366085"/>
    </source>
</evidence>
<dbReference type="CDD" id="cd11614">
    <property type="entry name" value="SAF_CpaB_FlgA_like"/>
    <property type="match status" value="1"/>
</dbReference>
<reference evidence="3 4" key="1">
    <citation type="submission" date="2024-02" db="EMBL/GenBank/DDBJ databases">
        <authorList>
            <person name="Saticioglu I.B."/>
        </authorList>
    </citation>
    <scope>NUCLEOTIDE SEQUENCE [LARGE SCALE GENOMIC DNA]</scope>
    <source>
        <strain evidence="3 4">Mu-43</strain>
    </source>
</reference>
<dbReference type="InterPro" id="IPR013974">
    <property type="entry name" value="SAF"/>
</dbReference>
<comment type="caution">
    <text evidence="3">The sequence shown here is derived from an EMBL/GenBank/DDBJ whole genome shotgun (WGS) entry which is preliminary data.</text>
</comment>
<keyword evidence="1" id="KW-1133">Transmembrane helix</keyword>
<name>A0ABU8LIJ9_9MICO</name>
<dbReference type="Pfam" id="PF08666">
    <property type="entry name" value="SAF"/>
    <property type="match status" value="1"/>
</dbReference>
<proteinExistence type="predicted"/>
<feature type="domain" description="SAF" evidence="2">
    <location>
        <begin position="44"/>
        <end position="101"/>
    </location>
</feature>
<accession>A0ABU8LIJ9</accession>
<evidence type="ECO:0000256" key="1">
    <source>
        <dbReference type="SAM" id="Phobius"/>
    </source>
</evidence>
<evidence type="ECO:0000259" key="2">
    <source>
        <dbReference type="Pfam" id="PF08666"/>
    </source>
</evidence>
<protein>
    <submittedName>
        <fullName evidence="3">SAF domain-containing protein</fullName>
    </submittedName>
</protein>
<feature type="transmembrane region" description="Helical" evidence="1">
    <location>
        <begin position="12"/>
        <end position="35"/>
    </location>
</feature>
<organism evidence="3 4">
    <name type="scientific">Microbacterium istanbulense</name>
    <dbReference type="NCBI Taxonomy" id="3122049"/>
    <lineage>
        <taxon>Bacteria</taxon>
        <taxon>Bacillati</taxon>
        <taxon>Actinomycetota</taxon>
        <taxon>Actinomycetes</taxon>
        <taxon>Micrococcales</taxon>
        <taxon>Microbacteriaceae</taxon>
        <taxon>Microbacterium</taxon>
    </lineage>
</organism>
<dbReference type="RefSeq" id="WP_337318385.1">
    <property type="nucleotide sequence ID" value="NZ_JBBDGN010000003.1"/>
</dbReference>
<keyword evidence="4" id="KW-1185">Reference proteome</keyword>